<keyword evidence="2" id="KW-0963">Cytoplasm</keyword>
<dbReference type="HAMAP" id="MF_01539">
    <property type="entry name" value="TmcAL"/>
    <property type="match status" value="1"/>
</dbReference>
<proteinExistence type="inferred from homology"/>
<feature type="binding site" evidence="2">
    <location>
        <position position="162"/>
    </location>
    <ligand>
        <name>ATP</name>
        <dbReference type="ChEBI" id="CHEBI:30616"/>
    </ligand>
</feature>
<keyword evidence="1 2" id="KW-0819">tRNA processing</keyword>
<evidence type="ECO:0000313" key="3">
    <source>
        <dbReference type="EMBL" id="MBC5734039.1"/>
    </source>
</evidence>
<feature type="binding site" evidence="2">
    <location>
        <position position="187"/>
    </location>
    <ligand>
        <name>ATP</name>
        <dbReference type="ChEBI" id="CHEBI:30616"/>
    </ligand>
</feature>
<protein>
    <recommendedName>
        <fullName evidence="2">tRNA(Met) cytidine acetate ligase</fullName>
        <ecNumber evidence="2">6.3.4.-</ecNumber>
    </recommendedName>
</protein>
<keyword evidence="2" id="KW-0547">Nucleotide-binding</keyword>
<dbReference type="GO" id="GO:0016879">
    <property type="term" value="F:ligase activity, forming carbon-nitrogen bonds"/>
    <property type="evidence" value="ECO:0007669"/>
    <property type="project" value="UniProtKB-UniRule"/>
</dbReference>
<dbReference type="GO" id="GO:0000049">
    <property type="term" value="F:tRNA binding"/>
    <property type="evidence" value="ECO:0007669"/>
    <property type="project" value="UniProtKB-KW"/>
</dbReference>
<evidence type="ECO:0000256" key="2">
    <source>
        <dbReference type="HAMAP-Rule" id="MF_01539"/>
    </source>
</evidence>
<dbReference type="GO" id="GO:0005524">
    <property type="term" value="F:ATP binding"/>
    <property type="evidence" value="ECO:0007669"/>
    <property type="project" value="UniProtKB-KW"/>
</dbReference>
<dbReference type="Pfam" id="PF05636">
    <property type="entry name" value="HIGH_NTase1"/>
    <property type="match status" value="1"/>
</dbReference>
<keyword evidence="2" id="KW-0436">Ligase</keyword>
<comment type="caution">
    <text evidence="2">Lacks conserved residue(s) required for the propagation of feature annotation.</text>
</comment>
<comment type="catalytic activity">
    <reaction evidence="2">
        <text>cytidine(34) in elongator tRNA(Met) + acetate + ATP = N(4)-acetylcytidine(34) in elongator tRNA(Met) + AMP + diphosphate</text>
        <dbReference type="Rhea" id="RHEA:58144"/>
        <dbReference type="Rhea" id="RHEA-COMP:10693"/>
        <dbReference type="Rhea" id="RHEA-COMP:10694"/>
        <dbReference type="ChEBI" id="CHEBI:30089"/>
        <dbReference type="ChEBI" id="CHEBI:30616"/>
        <dbReference type="ChEBI" id="CHEBI:33019"/>
        <dbReference type="ChEBI" id="CHEBI:74900"/>
        <dbReference type="ChEBI" id="CHEBI:82748"/>
        <dbReference type="ChEBI" id="CHEBI:456215"/>
    </reaction>
</comment>
<comment type="similarity">
    <text evidence="2">Belongs to the TmcAL family.</text>
</comment>
<keyword evidence="2" id="KW-0820">tRNA-binding</keyword>
<comment type="subcellular location">
    <subcellularLocation>
        <location evidence="2">Cytoplasm</location>
    </subcellularLocation>
</comment>
<dbReference type="PANTHER" id="PTHR37825:SF1">
    <property type="entry name" value="TRNA(MET) CYTIDINE ACETATE LIGASE"/>
    <property type="match status" value="1"/>
</dbReference>
<dbReference type="RefSeq" id="WP_186907927.1">
    <property type="nucleotide sequence ID" value="NZ_JACOPP010000012.1"/>
</dbReference>
<dbReference type="PANTHER" id="PTHR37825">
    <property type="entry name" value="TRNA(MET) CYTIDINE ACETATE LIGASE"/>
    <property type="match status" value="1"/>
</dbReference>
<gene>
    <name evidence="2" type="primary">tmcAL</name>
    <name evidence="3" type="ORF">H8S57_09920</name>
</gene>
<keyword evidence="2" id="KW-0694">RNA-binding</keyword>
<dbReference type="EMBL" id="JACOPP010000012">
    <property type="protein sequence ID" value="MBC5734039.1"/>
    <property type="molecule type" value="Genomic_DNA"/>
</dbReference>
<evidence type="ECO:0000256" key="1">
    <source>
        <dbReference type="ARBA" id="ARBA00022694"/>
    </source>
</evidence>
<keyword evidence="2" id="KW-0067">ATP-binding</keyword>
<dbReference type="GO" id="GO:0006400">
    <property type="term" value="P:tRNA modification"/>
    <property type="evidence" value="ECO:0007669"/>
    <property type="project" value="UniProtKB-UniRule"/>
</dbReference>
<dbReference type="Proteomes" id="UP000661435">
    <property type="component" value="Unassembled WGS sequence"/>
</dbReference>
<reference evidence="3" key="1">
    <citation type="submission" date="2020-08" db="EMBL/GenBank/DDBJ databases">
        <title>Genome public.</title>
        <authorList>
            <person name="Liu C."/>
            <person name="Sun Q."/>
        </authorList>
    </citation>
    <scope>NUCLEOTIDE SEQUENCE</scope>
    <source>
        <strain evidence="3">NSJ-51</strain>
    </source>
</reference>
<dbReference type="InterPro" id="IPR014729">
    <property type="entry name" value="Rossmann-like_a/b/a_fold"/>
</dbReference>
<dbReference type="InterPro" id="IPR008513">
    <property type="entry name" value="tRNA(Met)_cyd_acetate_ligase"/>
</dbReference>
<feature type="binding site" evidence="2">
    <location>
        <position position="103"/>
    </location>
    <ligand>
        <name>ATP</name>
        <dbReference type="ChEBI" id="CHEBI:30616"/>
    </ligand>
</feature>
<dbReference type="AlphaFoldDB" id="A0A8J6JG50"/>
<keyword evidence="4" id="KW-1185">Reference proteome</keyword>
<dbReference type="EC" id="6.3.4.-" evidence="2"/>
<comment type="function">
    <text evidence="2">Catalyzes the formation of N(4)-acetylcytidine (ac(4)C) at the wobble position of elongator tRNA(Met), using acetate and ATP as substrates. First activates an acetate ion to form acetyladenylate (Ac-AMP) and then transfers the acetyl group to tRNA to form ac(4)C34.</text>
</comment>
<accession>A0A8J6JG50</accession>
<comment type="caution">
    <text evidence="3">The sequence shown here is derived from an EMBL/GenBank/DDBJ whole genome shotgun (WGS) entry which is preliminary data.</text>
</comment>
<sequence>MRTAGIICEYNPFHRGHAWHLAQTKRLLGENTAIVCVMSGHWTQQADCAIADKWTRARLALMGGADLVLELPTPWAAASAETFARGGVEVLAATGVVDVLSFGSECGDVEALQRAAACLDAPEYPAALRVRLEQGKPFAACRQAAVEALAGPESASLLRKANNNLGVEYIRAVRTLDARMTPMTVLRRGAPHNSMGGMDTHREDGAAGAGTVDRMQFASATEIRWNLLEGRWDRAEPYLLPGARERLEDSLIGLPALKRVEQVMLARVRTMTAEDWAALPDSGASEGLPERLVRAGRRAESIPAFYAQANTRRYTEARVRRLLLWAFLGLTKADRPAHVPYLRVLGLNERGGGLLRRMKQAASLPVITKPAHARALEAEGRTLFELEGRCTDLYGLCFARPRPCALEWTSSPVVC</sequence>
<evidence type="ECO:0000313" key="4">
    <source>
        <dbReference type="Proteomes" id="UP000661435"/>
    </source>
</evidence>
<organism evidence="3 4">
    <name type="scientific">Lawsonibacter hominis</name>
    <dbReference type="NCBI Taxonomy" id="2763053"/>
    <lineage>
        <taxon>Bacteria</taxon>
        <taxon>Bacillati</taxon>
        <taxon>Bacillota</taxon>
        <taxon>Clostridia</taxon>
        <taxon>Eubacteriales</taxon>
        <taxon>Oscillospiraceae</taxon>
        <taxon>Lawsonibacter</taxon>
    </lineage>
</organism>
<dbReference type="GO" id="GO:0005737">
    <property type="term" value="C:cytoplasm"/>
    <property type="evidence" value="ECO:0007669"/>
    <property type="project" value="UniProtKB-SubCell"/>
</dbReference>
<name>A0A8J6JG50_9FIRM</name>
<dbReference type="Gene3D" id="3.40.50.620">
    <property type="entry name" value="HUPs"/>
    <property type="match status" value="1"/>
</dbReference>
<dbReference type="SUPFAM" id="SSF52374">
    <property type="entry name" value="Nucleotidylyl transferase"/>
    <property type="match status" value="1"/>
</dbReference>
<feature type="binding site" evidence="2">
    <location>
        <begin position="7"/>
        <end position="20"/>
    </location>
    <ligand>
        <name>ATP</name>
        <dbReference type="ChEBI" id="CHEBI:30616"/>
    </ligand>
</feature>